<feature type="region of interest" description="Disordered" evidence="1">
    <location>
        <begin position="138"/>
        <end position="217"/>
    </location>
</feature>
<accession>A0A8H3EPE0</accession>
<feature type="compositionally biased region" description="Basic and acidic residues" evidence="1">
    <location>
        <begin position="161"/>
        <end position="180"/>
    </location>
</feature>
<evidence type="ECO:0000313" key="3">
    <source>
        <dbReference type="Proteomes" id="UP000664521"/>
    </source>
</evidence>
<dbReference type="Proteomes" id="UP000664521">
    <property type="component" value="Unassembled WGS sequence"/>
</dbReference>
<sequence>MTRRKLKAWPNIMRRGRKGKKLPQSIYDSRPGVSKTERDLEYEQAQSMRWLKQHAQGNQSIAAATQSELQALFKCRTIEQIEARPELTVESKAILEILETERGRSRIVQGGVANPNDWFLTPTEENILASMMSNATLNVTGDDDPKASERSKVEQPIVDIGRQKLEDRVAEANRRSDKQQPNDPYGELRKAKRQRRRERREQKSQAKKQGKEKESHDRQFWMEQHQMQIASYQRHFHMEQQQKEMDSYERQYQPEFDRSGRSLASELFRNAQNLERQPWLVQDEKWYLHSLNNELIQCCRLGGWNPIQIEPLRRSERLEHQKEVEKAGGLEMFQATNMMDNMDIKME</sequence>
<name>A0A8H3EPE0_9LECA</name>
<comment type="caution">
    <text evidence="2">The sequence shown here is derived from an EMBL/GenBank/DDBJ whole genome shotgun (WGS) entry which is preliminary data.</text>
</comment>
<keyword evidence="3" id="KW-1185">Reference proteome</keyword>
<feature type="region of interest" description="Disordered" evidence="1">
    <location>
        <begin position="19"/>
        <end position="38"/>
    </location>
</feature>
<gene>
    <name evidence="2" type="ORF">HETSPECPRED_008773</name>
</gene>
<dbReference type="AlphaFoldDB" id="A0A8H3EPE0"/>
<evidence type="ECO:0000313" key="2">
    <source>
        <dbReference type="EMBL" id="CAF9908939.1"/>
    </source>
</evidence>
<organism evidence="2 3">
    <name type="scientific">Heterodermia speciosa</name>
    <dbReference type="NCBI Taxonomy" id="116794"/>
    <lineage>
        <taxon>Eukaryota</taxon>
        <taxon>Fungi</taxon>
        <taxon>Dikarya</taxon>
        <taxon>Ascomycota</taxon>
        <taxon>Pezizomycotina</taxon>
        <taxon>Lecanoromycetes</taxon>
        <taxon>OSLEUM clade</taxon>
        <taxon>Lecanoromycetidae</taxon>
        <taxon>Caliciales</taxon>
        <taxon>Physciaceae</taxon>
        <taxon>Heterodermia</taxon>
    </lineage>
</organism>
<protein>
    <submittedName>
        <fullName evidence="2">Uncharacterized protein</fullName>
    </submittedName>
</protein>
<evidence type="ECO:0000256" key="1">
    <source>
        <dbReference type="SAM" id="MobiDB-lite"/>
    </source>
</evidence>
<feature type="compositionally biased region" description="Basic and acidic residues" evidence="1">
    <location>
        <begin position="143"/>
        <end position="153"/>
    </location>
</feature>
<reference evidence="2" key="1">
    <citation type="submission" date="2021-03" db="EMBL/GenBank/DDBJ databases">
        <authorList>
            <person name="Tagirdzhanova G."/>
        </authorList>
    </citation>
    <scope>NUCLEOTIDE SEQUENCE</scope>
</reference>
<proteinExistence type="predicted"/>
<feature type="compositionally biased region" description="Basic and acidic residues" evidence="1">
    <location>
        <begin position="199"/>
        <end position="217"/>
    </location>
</feature>
<dbReference type="EMBL" id="CAJPDS010000007">
    <property type="protein sequence ID" value="CAF9908939.1"/>
    <property type="molecule type" value="Genomic_DNA"/>
</dbReference>